<dbReference type="Gene3D" id="3.30.70.3000">
    <property type="match status" value="1"/>
</dbReference>
<protein>
    <recommendedName>
        <fullName evidence="1">tRNA(His) guanylyltransferase</fullName>
    </recommendedName>
    <alternativeName>
        <fullName evidence="2">tRNA-histidine guanylyltransferase</fullName>
    </alternativeName>
</protein>
<dbReference type="Proteomes" id="UP000469558">
    <property type="component" value="Unassembled WGS sequence"/>
</dbReference>
<dbReference type="OrthoDB" id="62560at2759"/>
<dbReference type="InterPro" id="IPR038469">
    <property type="entry name" value="tRNAHis_GuaTrfase_Thg1_sf"/>
</dbReference>
<keyword evidence="4" id="KW-0808">Transferase</keyword>
<dbReference type="GO" id="GO:0000287">
    <property type="term" value="F:magnesium ion binding"/>
    <property type="evidence" value="ECO:0007669"/>
    <property type="project" value="InterPro"/>
</dbReference>
<dbReference type="Pfam" id="PF04446">
    <property type="entry name" value="Thg1"/>
    <property type="match status" value="1"/>
</dbReference>
<organism evidence="4 5">
    <name type="scientific">Lachnellula suecica</name>
    <dbReference type="NCBI Taxonomy" id="602035"/>
    <lineage>
        <taxon>Eukaryota</taxon>
        <taxon>Fungi</taxon>
        <taxon>Dikarya</taxon>
        <taxon>Ascomycota</taxon>
        <taxon>Pezizomycotina</taxon>
        <taxon>Leotiomycetes</taxon>
        <taxon>Helotiales</taxon>
        <taxon>Lachnaceae</taxon>
        <taxon>Lachnellula</taxon>
    </lineage>
</organism>
<evidence type="ECO:0000256" key="2">
    <source>
        <dbReference type="ARBA" id="ARBA00032480"/>
    </source>
</evidence>
<dbReference type="EMBL" id="QGMK01001187">
    <property type="protein sequence ID" value="TVY71547.1"/>
    <property type="molecule type" value="Genomic_DNA"/>
</dbReference>
<dbReference type="PANTHER" id="PTHR12729:SF6">
    <property type="entry name" value="TRNA(HIS) GUANYLYLTRANSFERASE-RELATED"/>
    <property type="match status" value="1"/>
</dbReference>
<keyword evidence="4" id="KW-0548">Nucleotidyltransferase</keyword>
<evidence type="ECO:0000259" key="3">
    <source>
        <dbReference type="Pfam" id="PF04446"/>
    </source>
</evidence>
<dbReference type="InterPro" id="IPR007537">
    <property type="entry name" value="tRNAHis_GuaTrfase_Thg1"/>
</dbReference>
<gene>
    <name evidence="4" type="primary">rgt-1_1</name>
    <name evidence="4" type="ORF">LSUE1_G006177</name>
</gene>
<evidence type="ECO:0000313" key="4">
    <source>
        <dbReference type="EMBL" id="TVY71547.1"/>
    </source>
</evidence>
<accession>A0A8T9C0W0</accession>
<reference evidence="4 5" key="1">
    <citation type="submission" date="2018-05" db="EMBL/GenBank/DDBJ databases">
        <title>Genome sequencing and assembly of the regulated plant pathogen Lachnellula willkommii and related sister species for the development of diagnostic species identification markers.</title>
        <authorList>
            <person name="Giroux E."/>
            <person name="Bilodeau G."/>
        </authorList>
    </citation>
    <scope>NUCLEOTIDE SEQUENCE [LARGE SCALE GENOMIC DNA]</scope>
    <source>
        <strain evidence="4 5">CBS 268.59</strain>
    </source>
</reference>
<comment type="caution">
    <text evidence="4">The sequence shown here is derived from an EMBL/GenBank/DDBJ whole genome shotgun (WGS) entry which is preliminary data.</text>
</comment>
<sequence length="90" mass="10491">MANSKYEYVKAFEQPDILLPNTWIVVRIDGRGFHKINTDEYQRFSAKYEFEKPNDRRALDLMNAAAKAVLSELPDIVIGYGISDEYRYNP</sequence>
<dbReference type="GO" id="GO:0006400">
    <property type="term" value="P:tRNA modification"/>
    <property type="evidence" value="ECO:0007669"/>
    <property type="project" value="InterPro"/>
</dbReference>
<evidence type="ECO:0000256" key="1">
    <source>
        <dbReference type="ARBA" id="ARBA00015443"/>
    </source>
</evidence>
<evidence type="ECO:0000313" key="5">
    <source>
        <dbReference type="Proteomes" id="UP000469558"/>
    </source>
</evidence>
<dbReference type="InterPro" id="IPR024956">
    <property type="entry name" value="tRNAHis_GuaTrfase_cat"/>
</dbReference>
<dbReference type="GO" id="GO:0008193">
    <property type="term" value="F:tRNA guanylyltransferase activity"/>
    <property type="evidence" value="ECO:0007669"/>
    <property type="project" value="InterPro"/>
</dbReference>
<name>A0A8T9C0W0_9HELO</name>
<dbReference type="AlphaFoldDB" id="A0A8T9C0W0"/>
<proteinExistence type="predicted"/>
<feature type="domain" description="tRNAHis guanylyltransferase catalytic" evidence="3">
    <location>
        <begin position="6"/>
        <end position="86"/>
    </location>
</feature>
<keyword evidence="5" id="KW-1185">Reference proteome</keyword>
<dbReference type="PANTHER" id="PTHR12729">
    <property type="entry name" value="TRNA(HIS) GUANYLYLTRANSFERASE-RELATED"/>
    <property type="match status" value="1"/>
</dbReference>